<evidence type="ECO:0000259" key="2">
    <source>
        <dbReference type="Pfam" id="PF03399"/>
    </source>
</evidence>
<evidence type="ECO:0000313" key="4">
    <source>
        <dbReference type="Proteomes" id="UP000794436"/>
    </source>
</evidence>
<dbReference type="PANTHER" id="PTHR12436">
    <property type="entry name" value="80 KDA MCM3-ASSOCIATED PROTEIN"/>
    <property type="match status" value="1"/>
</dbReference>
<organism evidence="3 4">
    <name type="scientific">Pythium oligandrum</name>
    <name type="common">Mycoparasitic fungus</name>
    <dbReference type="NCBI Taxonomy" id="41045"/>
    <lineage>
        <taxon>Eukaryota</taxon>
        <taxon>Sar</taxon>
        <taxon>Stramenopiles</taxon>
        <taxon>Oomycota</taxon>
        <taxon>Peronosporomycetes</taxon>
        <taxon>Pythiales</taxon>
        <taxon>Pythiaceae</taxon>
        <taxon>Pythium</taxon>
    </lineage>
</organism>
<evidence type="ECO:0000256" key="1">
    <source>
        <dbReference type="SAM" id="MobiDB-lite"/>
    </source>
</evidence>
<dbReference type="InterPro" id="IPR005062">
    <property type="entry name" value="SAC3/GANP/THP3_conserved"/>
</dbReference>
<dbReference type="AlphaFoldDB" id="A0A8K1FBP3"/>
<dbReference type="PANTHER" id="PTHR12436:SF3">
    <property type="entry name" value="GERMINAL-CENTER ASSOCIATED NUCLEAR PROTEIN"/>
    <property type="match status" value="1"/>
</dbReference>
<dbReference type="Proteomes" id="UP000794436">
    <property type="component" value="Unassembled WGS sequence"/>
</dbReference>
<dbReference type="Pfam" id="PF03399">
    <property type="entry name" value="SAC3_GANP"/>
    <property type="match status" value="1"/>
</dbReference>
<sequence>MSQDWRRRKDPSSSQSHPEERPEPQEKQEARVVVGECMAMCPPAEVTERRQMKDISRFERVAGDLDKVCAVKKYRRPAAGRVELQPKELRPPSVLLDTLKHLFGRVMSWSGCGFDWGKDSDGQCSPNDFLALYHFLNDRVRSVRQDFVVQRVEDASRIQALEQSVRFYILASHRAAQLLPLGQTFDWSEMLNDQQLASALTELHALYDSTTRRSIPGCTINQAEMLGYDILLHLQDARSISLLLLKMPASALKTAEPVRQALTAFVALHTDDYFGFIRVFRTASTLSQCLMVRHLPFIWTTAMKTLNKALGKQDRFPLEELASWMGLPDAEGAERLCHGLNIHVERTEQPMNTDTAPSIPPANWEADQPVTVPQPPQSLGVVKFKVNSIEEQIEPSVLKLLLTRVGKHIHQQCVAQQQSATSLVVGG</sequence>
<dbReference type="GO" id="GO:0006406">
    <property type="term" value="P:mRNA export from nucleus"/>
    <property type="evidence" value="ECO:0007669"/>
    <property type="project" value="TreeGrafter"/>
</dbReference>
<comment type="caution">
    <text evidence="3">The sequence shown here is derived from an EMBL/GenBank/DDBJ whole genome shotgun (WGS) entry which is preliminary data.</text>
</comment>
<dbReference type="InterPro" id="IPR045107">
    <property type="entry name" value="SAC3/GANP/THP3"/>
</dbReference>
<dbReference type="GO" id="GO:0070390">
    <property type="term" value="C:transcription export complex 2"/>
    <property type="evidence" value="ECO:0007669"/>
    <property type="project" value="TreeGrafter"/>
</dbReference>
<dbReference type="Gene3D" id="1.25.40.990">
    <property type="match status" value="1"/>
</dbReference>
<feature type="domain" description="SAC3/GANP/THP3 conserved" evidence="2">
    <location>
        <begin position="40"/>
        <end position="345"/>
    </location>
</feature>
<evidence type="ECO:0000313" key="3">
    <source>
        <dbReference type="EMBL" id="TMW55034.1"/>
    </source>
</evidence>
<keyword evidence="4" id="KW-1185">Reference proteome</keyword>
<gene>
    <name evidence="3" type="ORF">Poli38472_013796</name>
</gene>
<dbReference type="EMBL" id="SPLM01000149">
    <property type="protein sequence ID" value="TMW55034.1"/>
    <property type="molecule type" value="Genomic_DNA"/>
</dbReference>
<proteinExistence type="predicted"/>
<dbReference type="GO" id="GO:0005737">
    <property type="term" value="C:cytoplasm"/>
    <property type="evidence" value="ECO:0007669"/>
    <property type="project" value="TreeGrafter"/>
</dbReference>
<protein>
    <recommendedName>
        <fullName evidence="2">SAC3/GANP/THP3 conserved domain-containing protein</fullName>
    </recommendedName>
</protein>
<feature type="region of interest" description="Disordered" evidence="1">
    <location>
        <begin position="1"/>
        <end position="29"/>
    </location>
</feature>
<accession>A0A8K1FBP3</accession>
<name>A0A8K1FBP3_PYTOL</name>
<reference evidence="3" key="1">
    <citation type="submission" date="2019-03" db="EMBL/GenBank/DDBJ databases">
        <title>Long read genome sequence of the mycoparasitic Pythium oligandrum ATCC 38472 isolated from sugarbeet rhizosphere.</title>
        <authorList>
            <person name="Gaulin E."/>
        </authorList>
    </citation>
    <scope>NUCLEOTIDE SEQUENCE</scope>
    <source>
        <strain evidence="3">ATCC 38472_TT</strain>
    </source>
</reference>
<dbReference type="OrthoDB" id="264795at2759"/>